<evidence type="ECO:0000256" key="2">
    <source>
        <dbReference type="ARBA" id="ARBA00022803"/>
    </source>
</evidence>
<keyword evidence="5" id="KW-1185">Reference proteome</keyword>
<evidence type="ECO:0000256" key="1">
    <source>
        <dbReference type="ARBA" id="ARBA00022737"/>
    </source>
</evidence>
<feature type="repeat" description="TPR" evidence="3">
    <location>
        <begin position="434"/>
        <end position="467"/>
    </location>
</feature>
<dbReference type="Pfam" id="PF13181">
    <property type="entry name" value="TPR_8"/>
    <property type="match status" value="1"/>
</dbReference>
<accession>E0UKR0</accession>
<protein>
    <submittedName>
        <fullName evidence="4">Tetratricopeptide TPR_2 repeat protein</fullName>
    </submittedName>
</protein>
<feature type="repeat" description="TPR" evidence="3">
    <location>
        <begin position="536"/>
        <end position="569"/>
    </location>
</feature>
<keyword evidence="4" id="KW-0614">Plasmid</keyword>
<sequence>MFTWLLLIPVLNSQTQGIKIWQINGRFNNFIASNQETSVSVSNYTGFLADINQKAQQITVKIELSNNDNGSGVIIARNGQTYYILTASHVVQNSQETYQILTPDGEKYPVNNQTIKILEGIDMAVLAFTSPKTYTVAKLGNYDLGLEKINDLKQLKKGWIFVSGFPGNTNPPTVKGKYYLSSGRIWHKDVASFTTNDQYSSEMGNDLVYTAISYPGMSGGAVLDSEGRVIGINTGIEGNLGQSLGVSITTLMGVVSKTQIQPSWLTVESSNPPELTNDQVEQIRHQLFTLQAPLAEANADDWLNYCNALWRSSQYNEAIKACDKAIEKQPKSANAYYLKGLLFLYQFQYPEAIINFKKATQFDPKFHQAWRQQGFCFLMLEQYPDASTAYQQAIKYAPGEFVYYIEQAGVLKRLKNYALALEAYKEALKIKQHPWTYNNRGLLYSDLQKYKLALSDYNKAIALNPLLEQAYYNRGVLYSQLKKYELALSDYDKAIQLNPEDTQVYYNRGNLYKTLKEYDKALFDYNKAIEFNSEDAQAYNNRAVVYKELKEYKKALSDYNKAIEINPDDARTYYNRGILYKELEEYELALSDYSKAIEINPQLAFAYANRGILYAQTGNKKQAISDLQIAADLFRQQGNVTDYQNIRQILQQLSE</sequence>
<dbReference type="SUPFAM" id="SSF48439">
    <property type="entry name" value="Protein prenylyltransferase"/>
    <property type="match status" value="1"/>
</dbReference>
<feature type="repeat" description="TPR" evidence="3">
    <location>
        <begin position="468"/>
        <end position="501"/>
    </location>
</feature>
<keyword evidence="2 3" id="KW-0802">TPR repeat</keyword>
<dbReference type="InterPro" id="IPR009003">
    <property type="entry name" value="Peptidase_S1_PA"/>
</dbReference>
<evidence type="ECO:0000256" key="3">
    <source>
        <dbReference type="PROSITE-ProRule" id="PRU00339"/>
    </source>
</evidence>
<reference evidence="5" key="1">
    <citation type="journal article" date="2011" name="MBio">
        <title>Novel metabolic attributes of the genus Cyanothece, comprising a group of unicellular nitrogen-fixing Cyanobacteria.</title>
        <authorList>
            <person name="Bandyopadhyay A."/>
            <person name="Elvitigala T."/>
            <person name="Welsh E."/>
            <person name="Stockel J."/>
            <person name="Liberton M."/>
            <person name="Min H."/>
            <person name="Sherman L.A."/>
            <person name="Pakrasi H.B."/>
        </authorList>
    </citation>
    <scope>NUCLEOTIDE SEQUENCE [LARGE SCALE GENOMIC DNA]</scope>
    <source>
        <strain evidence="5">PCC 7822</strain>
        <plasmid evidence="5">Cy782201</plasmid>
    </source>
</reference>
<dbReference type="SUPFAM" id="SSF50494">
    <property type="entry name" value="Trypsin-like serine proteases"/>
    <property type="match status" value="1"/>
</dbReference>
<keyword evidence="1" id="KW-0677">Repeat</keyword>
<dbReference type="KEGG" id="cyj:Cyan7822_5677"/>
<dbReference type="InterPro" id="IPR043504">
    <property type="entry name" value="Peptidase_S1_PA_chymotrypsin"/>
</dbReference>
<dbReference type="InterPro" id="IPR050498">
    <property type="entry name" value="Ycf3"/>
</dbReference>
<dbReference type="Pfam" id="PF12895">
    <property type="entry name" value="ANAPC3"/>
    <property type="match status" value="1"/>
</dbReference>
<evidence type="ECO:0000313" key="5">
    <source>
        <dbReference type="Proteomes" id="UP000008206"/>
    </source>
</evidence>
<dbReference type="Gene3D" id="2.40.10.10">
    <property type="entry name" value="Trypsin-like serine proteases"/>
    <property type="match status" value="2"/>
</dbReference>
<dbReference type="HOGENOM" id="CLU_005774_3_0_3"/>
<dbReference type="Proteomes" id="UP000008206">
    <property type="component" value="Plasmid Cy782201"/>
</dbReference>
<geneLocation type="plasmid" evidence="4 5">
    <name>Cy782201</name>
</geneLocation>
<dbReference type="Pfam" id="PF00515">
    <property type="entry name" value="TPR_1"/>
    <property type="match status" value="5"/>
</dbReference>
<dbReference type="SUPFAM" id="SSF48452">
    <property type="entry name" value="TPR-like"/>
    <property type="match status" value="1"/>
</dbReference>
<dbReference type="PROSITE" id="PS50005">
    <property type="entry name" value="TPR"/>
    <property type="match status" value="7"/>
</dbReference>
<dbReference type="InterPro" id="IPR011990">
    <property type="entry name" value="TPR-like_helical_dom_sf"/>
</dbReference>
<dbReference type="InterPro" id="IPR019734">
    <property type="entry name" value="TPR_rpt"/>
</dbReference>
<evidence type="ECO:0000313" key="4">
    <source>
        <dbReference type="EMBL" id="ADN17540.1"/>
    </source>
</evidence>
<dbReference type="EMBL" id="CP002199">
    <property type="protein sequence ID" value="ADN17540.1"/>
    <property type="molecule type" value="Genomic_DNA"/>
</dbReference>
<feature type="repeat" description="TPR" evidence="3">
    <location>
        <begin position="367"/>
        <end position="400"/>
    </location>
</feature>
<dbReference type="SMART" id="SM00028">
    <property type="entry name" value="TPR"/>
    <property type="match status" value="10"/>
</dbReference>
<feature type="repeat" description="TPR" evidence="3">
    <location>
        <begin position="502"/>
        <end position="535"/>
    </location>
</feature>
<dbReference type="Gene3D" id="1.25.40.10">
    <property type="entry name" value="Tetratricopeptide repeat domain"/>
    <property type="match status" value="4"/>
</dbReference>
<dbReference type="PROSITE" id="PS50293">
    <property type="entry name" value="TPR_REGION"/>
    <property type="match status" value="4"/>
</dbReference>
<dbReference type="PANTHER" id="PTHR44858">
    <property type="entry name" value="TETRATRICOPEPTIDE REPEAT PROTEIN 6"/>
    <property type="match status" value="1"/>
</dbReference>
<name>E0UKR0_GLOV7</name>
<proteinExistence type="predicted"/>
<gene>
    <name evidence="4" type="ordered locus">Cyan7822_5677</name>
</gene>
<dbReference type="PANTHER" id="PTHR44858:SF1">
    <property type="entry name" value="UDP-N-ACETYLGLUCOSAMINE--PEPTIDE N-ACETYLGLUCOSAMINYLTRANSFERASE SPINDLY-RELATED"/>
    <property type="match status" value="1"/>
</dbReference>
<dbReference type="Pfam" id="PF13365">
    <property type="entry name" value="Trypsin_2"/>
    <property type="match status" value="1"/>
</dbReference>
<organism evidence="4 5">
    <name type="scientific">Gloeothece verrucosa (strain PCC 7822)</name>
    <name type="common">Cyanothece sp. (strain PCC 7822)</name>
    <dbReference type="NCBI Taxonomy" id="497965"/>
    <lineage>
        <taxon>Bacteria</taxon>
        <taxon>Bacillati</taxon>
        <taxon>Cyanobacteriota</taxon>
        <taxon>Cyanophyceae</taxon>
        <taxon>Oscillatoriophycideae</taxon>
        <taxon>Chroococcales</taxon>
        <taxon>Aphanothecaceae</taxon>
        <taxon>Gloeothece</taxon>
        <taxon>Gloeothece verrucosa</taxon>
    </lineage>
</organism>
<feature type="repeat" description="TPR" evidence="3">
    <location>
        <begin position="333"/>
        <end position="366"/>
    </location>
</feature>
<dbReference type="AlphaFoldDB" id="E0UKR0"/>
<feature type="repeat" description="TPR" evidence="3">
    <location>
        <begin position="570"/>
        <end position="603"/>
    </location>
</feature>